<keyword evidence="1" id="KW-0472">Membrane</keyword>
<protein>
    <submittedName>
        <fullName evidence="2">Major facilitator transporter</fullName>
    </submittedName>
</protein>
<evidence type="ECO:0000313" key="2">
    <source>
        <dbReference type="EMBL" id="NMM96030.1"/>
    </source>
</evidence>
<feature type="transmembrane region" description="Helical" evidence="1">
    <location>
        <begin position="107"/>
        <end position="129"/>
    </location>
</feature>
<dbReference type="Gene3D" id="1.20.1250.20">
    <property type="entry name" value="MFS general substrate transporter like domains"/>
    <property type="match status" value="1"/>
</dbReference>
<proteinExistence type="predicted"/>
<feature type="transmembrane region" description="Helical" evidence="1">
    <location>
        <begin position="79"/>
        <end position="101"/>
    </location>
</feature>
<feature type="transmembrane region" description="Helical" evidence="1">
    <location>
        <begin position="169"/>
        <end position="189"/>
    </location>
</feature>
<dbReference type="PANTHER" id="PTHR23523">
    <property type="match status" value="1"/>
</dbReference>
<gene>
    <name evidence="2" type="ORF">G1C98_0766</name>
</gene>
<feature type="transmembrane region" description="Helical" evidence="1">
    <location>
        <begin position="327"/>
        <end position="348"/>
    </location>
</feature>
<keyword evidence="3" id="KW-1185">Reference proteome</keyword>
<keyword evidence="1" id="KW-0812">Transmembrane</keyword>
<feature type="transmembrane region" description="Helical" evidence="1">
    <location>
        <begin position="50"/>
        <end position="72"/>
    </location>
</feature>
<feature type="transmembrane region" description="Helical" evidence="1">
    <location>
        <begin position="141"/>
        <end position="163"/>
    </location>
</feature>
<dbReference type="EMBL" id="JAAIIF010000008">
    <property type="protein sequence ID" value="NMM96030.1"/>
    <property type="molecule type" value="Genomic_DNA"/>
</dbReference>
<dbReference type="GO" id="GO:0022857">
    <property type="term" value="F:transmembrane transporter activity"/>
    <property type="evidence" value="ECO:0007669"/>
    <property type="project" value="InterPro"/>
</dbReference>
<feature type="transmembrane region" description="Helical" evidence="1">
    <location>
        <begin position="268"/>
        <end position="290"/>
    </location>
</feature>
<dbReference type="PANTHER" id="PTHR23523:SF2">
    <property type="entry name" value="2-NITROIMIDAZOLE TRANSPORTER"/>
    <property type="match status" value="1"/>
</dbReference>
<evidence type="ECO:0000256" key="1">
    <source>
        <dbReference type="SAM" id="Phobius"/>
    </source>
</evidence>
<sequence>MGMERLRLVSNRRSTGVWAALVFLVSLNLRPSIAAVGPVLEHIGADFGWAGGLQGLLAAIPLLAFAAVSPLVSLLTSRLGLDCTILLALIAIAVGDVIRSFTGGAGIWVGTVIFASAIAVGNVLVPVIAKRDYADHVATATGVYSACITCGSAVAGLTASAMAQAWGGWRHALAFWAIPPLAVAVLWIVRMAHSWRKAVVETCNTTGSAQTLVLGEGGGHARQGSAGTMAALLRRPMTWWVTLFMGTQSSAFYTMSNWMPSVSEHAGFGASAAGVHLFVFQFTGIFSGLLIPRLMQIRGSQVCAALTSSVPMVVAGIGMLACPSLMPVWAFVGGVAQGASLVVALALIAMRGRSAVETVLLSGFAQSIGYLIASAGPLLFGALYQATGGYVVSLGVMTAVALVQCVAAVLAGRAGR</sequence>
<dbReference type="Proteomes" id="UP000529710">
    <property type="component" value="Unassembled WGS sequence"/>
</dbReference>
<dbReference type="InterPro" id="IPR036259">
    <property type="entry name" value="MFS_trans_sf"/>
</dbReference>
<dbReference type="SUPFAM" id="SSF103473">
    <property type="entry name" value="MFS general substrate transporter"/>
    <property type="match status" value="1"/>
</dbReference>
<feature type="transmembrane region" description="Helical" evidence="1">
    <location>
        <begin position="360"/>
        <end position="384"/>
    </location>
</feature>
<evidence type="ECO:0000313" key="3">
    <source>
        <dbReference type="Proteomes" id="UP000529710"/>
    </source>
</evidence>
<reference evidence="2 3" key="1">
    <citation type="submission" date="2020-02" db="EMBL/GenBank/DDBJ databases">
        <title>Characterization of phylogenetic diversity of novel bifidobacterial species isolated in Czech ZOOs.</title>
        <authorList>
            <person name="Lugli G.A."/>
            <person name="Vera N.B."/>
            <person name="Ventura M."/>
        </authorList>
    </citation>
    <scope>NUCLEOTIDE SEQUENCE [LARGE SCALE GENOMIC DNA]</scope>
    <source>
        <strain evidence="2 3">DSM 109960</strain>
    </source>
</reference>
<keyword evidence="1" id="KW-1133">Transmembrane helix</keyword>
<dbReference type="Pfam" id="PF07690">
    <property type="entry name" value="MFS_1"/>
    <property type="match status" value="1"/>
</dbReference>
<name>A0A7Y0HTB9_9BIFI</name>
<dbReference type="AlphaFoldDB" id="A0A7Y0HTB9"/>
<feature type="transmembrane region" description="Helical" evidence="1">
    <location>
        <begin position="237"/>
        <end position="256"/>
    </location>
</feature>
<dbReference type="InterPro" id="IPR011701">
    <property type="entry name" value="MFS"/>
</dbReference>
<comment type="caution">
    <text evidence="2">The sequence shown here is derived from an EMBL/GenBank/DDBJ whole genome shotgun (WGS) entry which is preliminary data.</text>
</comment>
<feature type="transmembrane region" description="Helical" evidence="1">
    <location>
        <begin position="390"/>
        <end position="411"/>
    </location>
</feature>
<feature type="transmembrane region" description="Helical" evidence="1">
    <location>
        <begin position="302"/>
        <end position="321"/>
    </location>
</feature>
<organism evidence="2 3">
    <name type="scientific">Bifidobacterium erythrocebi</name>
    <dbReference type="NCBI Taxonomy" id="2675325"/>
    <lineage>
        <taxon>Bacteria</taxon>
        <taxon>Bacillati</taxon>
        <taxon>Actinomycetota</taxon>
        <taxon>Actinomycetes</taxon>
        <taxon>Bifidobacteriales</taxon>
        <taxon>Bifidobacteriaceae</taxon>
        <taxon>Bifidobacterium</taxon>
    </lineage>
</organism>
<dbReference type="InterPro" id="IPR052524">
    <property type="entry name" value="MFS_Cyanate_Porter"/>
</dbReference>
<accession>A0A7Y0HTB9</accession>